<name>A0A8T8HZ67_9PSEU</name>
<evidence type="ECO:0000313" key="3">
    <source>
        <dbReference type="Proteomes" id="UP000671828"/>
    </source>
</evidence>
<reference evidence="2" key="1">
    <citation type="submission" date="2021-04" db="EMBL/GenBank/DDBJ databases">
        <title>Saccharothrix algeriensis WGS.</title>
        <authorList>
            <person name="Stuskova K."/>
            <person name="Hakalova E."/>
            <person name="Tebbal A.B."/>
            <person name="Eichmeier A."/>
        </authorList>
    </citation>
    <scope>NUCLEOTIDE SEQUENCE</scope>
    <source>
        <strain evidence="2">NRRL B-24137</strain>
    </source>
</reference>
<dbReference type="PANTHER" id="PTHR37809">
    <property type="entry name" value="RIBOSOMAL PROTEIN S12 METHYLTHIOTRANSFERASE ACCESSORY FACTOR YCAO"/>
    <property type="match status" value="1"/>
</dbReference>
<dbReference type="Proteomes" id="UP000671828">
    <property type="component" value="Chromosome"/>
</dbReference>
<accession>A0A8T8HZ67</accession>
<organism evidence="2 3">
    <name type="scientific">Saccharothrix algeriensis</name>
    <dbReference type="NCBI Taxonomy" id="173560"/>
    <lineage>
        <taxon>Bacteria</taxon>
        <taxon>Bacillati</taxon>
        <taxon>Actinomycetota</taxon>
        <taxon>Actinomycetes</taxon>
        <taxon>Pseudonocardiales</taxon>
        <taxon>Pseudonocardiaceae</taxon>
        <taxon>Saccharothrix</taxon>
    </lineage>
</organism>
<dbReference type="InterPro" id="IPR003776">
    <property type="entry name" value="YcaO-like_dom"/>
</dbReference>
<feature type="domain" description="YcaO" evidence="1">
    <location>
        <begin position="71"/>
        <end position="421"/>
    </location>
</feature>
<dbReference type="EMBL" id="CP072788">
    <property type="protein sequence ID" value="QTR03044.1"/>
    <property type="molecule type" value="Genomic_DNA"/>
</dbReference>
<dbReference type="PROSITE" id="PS51664">
    <property type="entry name" value="YCAO"/>
    <property type="match status" value="1"/>
</dbReference>
<gene>
    <name evidence="2" type="ORF">J7S33_29350</name>
</gene>
<evidence type="ECO:0000259" key="1">
    <source>
        <dbReference type="PROSITE" id="PS51664"/>
    </source>
</evidence>
<dbReference type="Pfam" id="PF02624">
    <property type="entry name" value="YcaO"/>
    <property type="match status" value="1"/>
</dbReference>
<evidence type="ECO:0000313" key="2">
    <source>
        <dbReference type="EMBL" id="QTR03044.1"/>
    </source>
</evidence>
<proteinExistence type="predicted"/>
<dbReference type="PANTHER" id="PTHR37809:SF1">
    <property type="entry name" value="RIBOSOMAL PROTEIN S12 METHYLTHIOTRANSFERASE ACCESSORY FACTOR YCAO"/>
    <property type="match status" value="1"/>
</dbReference>
<dbReference type="Gene3D" id="3.30.1330.230">
    <property type="match status" value="1"/>
</dbReference>
<dbReference type="AlphaFoldDB" id="A0A8T8HZ67"/>
<sequence length="421" mass="45016">MSHVVIDTEAERAGARSGERAVDLARAWSHGNRALAELGLTAHLTPVPPGDPGAWRCVLRRDGEPVVGGDGSGKGASPAARVGALFEALEHHLSRDLPADGVRVLGAHEAADGLAGDAAFAVLAAGPDRPLACLPYRDLLDGSERALPVFLSAPDHLRRDRAAQRAALGDTYDYSAARRYSLNSGWAAGTTPVEAAVHAINEIIERDAMSLLLVERFLVRRPAPLRVTRPDTLPDDLAALHRRAEDLLGQPVHLVDMTTDLGVPAYWAHTAAPAGRPARVRGCGASLSARYAAERAQTELVQIHSIATHEADPRAGRVPRTTAHPALHRCYLADLTAPGRVRPVAFADTDAPATPQDHLDALLRLLDRAGYRAWAWQRHVTDHLAVLNTCVPGMERFMLVTDGALVLPGRRGLDHRAAASS</sequence>
<protein>
    <submittedName>
        <fullName evidence="2">YcaO-like family protein</fullName>
    </submittedName>
</protein>